<keyword evidence="14" id="KW-0539">Nucleus</keyword>
<organism evidence="20 21">
    <name type="scientific">Jaapia argillacea MUCL 33604</name>
    <dbReference type="NCBI Taxonomy" id="933084"/>
    <lineage>
        <taxon>Eukaryota</taxon>
        <taxon>Fungi</taxon>
        <taxon>Dikarya</taxon>
        <taxon>Basidiomycota</taxon>
        <taxon>Agaricomycotina</taxon>
        <taxon>Agaricomycetes</taxon>
        <taxon>Agaricomycetidae</taxon>
        <taxon>Jaapiales</taxon>
        <taxon>Jaapiaceae</taxon>
        <taxon>Jaapia</taxon>
    </lineage>
</organism>
<keyword evidence="15" id="KW-0131">Cell cycle</keyword>
<keyword evidence="16" id="KW-0137">Centromere</keyword>
<dbReference type="HOGENOM" id="CLU_077454_0_0_1"/>
<feature type="compositionally biased region" description="Low complexity" evidence="19">
    <location>
        <begin position="16"/>
        <end position="29"/>
    </location>
</feature>
<evidence type="ECO:0000256" key="10">
    <source>
        <dbReference type="ARBA" id="ARBA00022829"/>
    </source>
</evidence>
<evidence type="ECO:0000256" key="9">
    <source>
        <dbReference type="ARBA" id="ARBA00022776"/>
    </source>
</evidence>
<feature type="compositionally biased region" description="Polar residues" evidence="19">
    <location>
        <begin position="1"/>
        <end position="15"/>
    </location>
</feature>
<dbReference type="EMBL" id="KL197719">
    <property type="protein sequence ID" value="KDQ57463.1"/>
    <property type="molecule type" value="Genomic_DNA"/>
</dbReference>
<feature type="region of interest" description="Disordered" evidence="19">
    <location>
        <begin position="196"/>
        <end position="312"/>
    </location>
</feature>
<feature type="region of interest" description="Disordered" evidence="19">
    <location>
        <begin position="1"/>
        <end position="53"/>
    </location>
</feature>
<dbReference type="GO" id="GO:0072686">
    <property type="term" value="C:mitotic spindle"/>
    <property type="evidence" value="ECO:0007669"/>
    <property type="project" value="InterPro"/>
</dbReference>
<dbReference type="GO" id="GO:0042729">
    <property type="term" value="C:DASH complex"/>
    <property type="evidence" value="ECO:0007669"/>
    <property type="project" value="InterPro"/>
</dbReference>
<dbReference type="Proteomes" id="UP000027265">
    <property type="component" value="Unassembled WGS sequence"/>
</dbReference>
<evidence type="ECO:0000256" key="14">
    <source>
        <dbReference type="ARBA" id="ARBA00023242"/>
    </source>
</evidence>
<evidence type="ECO:0000256" key="13">
    <source>
        <dbReference type="ARBA" id="ARBA00023212"/>
    </source>
</evidence>
<name>A0A067PRM2_9AGAM</name>
<feature type="compositionally biased region" description="Low complexity" evidence="19">
    <location>
        <begin position="275"/>
        <end position="284"/>
    </location>
</feature>
<keyword evidence="21" id="KW-1185">Reference proteome</keyword>
<keyword evidence="9" id="KW-0498">Mitosis</keyword>
<accession>A0A067PRM2</accession>
<dbReference type="PANTHER" id="PTHR28216:SF1">
    <property type="entry name" value="DASH COMPLEX SUBUNIT DUO1"/>
    <property type="match status" value="1"/>
</dbReference>
<evidence type="ECO:0000256" key="18">
    <source>
        <dbReference type="ARBA" id="ARBA00044358"/>
    </source>
</evidence>
<dbReference type="GO" id="GO:0051301">
    <property type="term" value="P:cell division"/>
    <property type="evidence" value="ECO:0007669"/>
    <property type="project" value="UniProtKB-KW"/>
</dbReference>
<dbReference type="OrthoDB" id="5599235at2759"/>
<evidence type="ECO:0000256" key="4">
    <source>
        <dbReference type="ARBA" id="ARBA00005366"/>
    </source>
</evidence>
<dbReference type="Pfam" id="PF08651">
    <property type="entry name" value="DASH_Duo1"/>
    <property type="match status" value="1"/>
</dbReference>
<evidence type="ECO:0000256" key="8">
    <source>
        <dbReference type="ARBA" id="ARBA00022701"/>
    </source>
</evidence>
<keyword evidence="13" id="KW-0206">Cytoskeleton</keyword>
<dbReference type="STRING" id="933084.A0A067PRM2"/>
<keyword evidence="5" id="KW-0158">Chromosome</keyword>
<evidence type="ECO:0000256" key="3">
    <source>
        <dbReference type="ARBA" id="ARBA00004629"/>
    </source>
</evidence>
<evidence type="ECO:0000256" key="5">
    <source>
        <dbReference type="ARBA" id="ARBA00022454"/>
    </source>
</evidence>
<keyword evidence="7" id="KW-0132">Cell division</keyword>
<evidence type="ECO:0000256" key="12">
    <source>
        <dbReference type="ARBA" id="ARBA00023054"/>
    </source>
</evidence>
<dbReference type="InterPro" id="IPR013960">
    <property type="entry name" value="DASH_Duo1"/>
</dbReference>
<dbReference type="GO" id="GO:0000278">
    <property type="term" value="P:mitotic cell cycle"/>
    <property type="evidence" value="ECO:0007669"/>
    <property type="project" value="InterPro"/>
</dbReference>
<dbReference type="AlphaFoldDB" id="A0A067PRM2"/>
<dbReference type="InParanoid" id="A0A067PRM2"/>
<evidence type="ECO:0000256" key="16">
    <source>
        <dbReference type="ARBA" id="ARBA00023328"/>
    </source>
</evidence>
<dbReference type="GO" id="GO:0007059">
    <property type="term" value="P:chromosome segregation"/>
    <property type="evidence" value="ECO:0007669"/>
    <property type="project" value="UniProtKB-KW"/>
</dbReference>
<evidence type="ECO:0000256" key="2">
    <source>
        <dbReference type="ARBA" id="ARBA00004186"/>
    </source>
</evidence>
<keyword evidence="11" id="KW-0995">Kinetochore</keyword>
<sequence length="312" mass="34752">MDSFESSNFTLPASGSQLLSVSPLFPSSSNTGPGGDDLSLSELSPSYHAKPGPLRKRFSLFARPRDEESLDIEDADDLVENTIRAEVEAGEDEGEGEDEEVVVERERRVVTRTREEKLQHDLFILRKLNESFAVYNEALAEAKTATEKVSAQVRETNVLLDRYVGLLSRSDEISRLIFDEKWNGADMDQEIIEQEEREAEEKARREEEERALAEQRELERLEKEEQERAAREERERLERETKVKPVGRGSGVTGVRGTRASMRGMRASTGGNRPTSVASSTTSSGGRIPTKPRGASTTARGTGIARGVPRRS</sequence>
<feature type="compositionally biased region" description="Basic and acidic residues" evidence="19">
    <location>
        <begin position="199"/>
        <end position="243"/>
    </location>
</feature>
<keyword evidence="8" id="KW-0493">Microtubule</keyword>
<proteinExistence type="inferred from homology"/>
<evidence type="ECO:0000256" key="17">
    <source>
        <dbReference type="ARBA" id="ARBA00044152"/>
    </source>
</evidence>
<comment type="similarity">
    <text evidence="4">Belongs to the DASH complex DUO1 family.</text>
</comment>
<evidence type="ECO:0000256" key="1">
    <source>
        <dbReference type="ARBA" id="ARBA00004123"/>
    </source>
</evidence>
<dbReference type="PANTHER" id="PTHR28216">
    <property type="entry name" value="DASH COMPLEX SUBUNIT DUO1"/>
    <property type="match status" value="1"/>
</dbReference>
<evidence type="ECO:0000313" key="21">
    <source>
        <dbReference type="Proteomes" id="UP000027265"/>
    </source>
</evidence>
<evidence type="ECO:0000256" key="15">
    <source>
        <dbReference type="ARBA" id="ARBA00023306"/>
    </source>
</evidence>
<protein>
    <recommendedName>
        <fullName evidence="17">DASH complex subunit DUO1</fullName>
    </recommendedName>
    <alternativeName>
        <fullName evidence="18">Outer kinetochore protein DUO1</fullName>
    </alternativeName>
</protein>
<dbReference type="GO" id="GO:0005874">
    <property type="term" value="C:microtubule"/>
    <property type="evidence" value="ECO:0007669"/>
    <property type="project" value="UniProtKB-KW"/>
</dbReference>
<evidence type="ECO:0000256" key="19">
    <source>
        <dbReference type="SAM" id="MobiDB-lite"/>
    </source>
</evidence>
<evidence type="ECO:0000313" key="20">
    <source>
        <dbReference type="EMBL" id="KDQ57463.1"/>
    </source>
</evidence>
<reference evidence="21" key="1">
    <citation type="journal article" date="2014" name="Proc. Natl. Acad. Sci. U.S.A.">
        <title>Extensive sampling of basidiomycete genomes demonstrates inadequacy of the white-rot/brown-rot paradigm for wood decay fungi.</title>
        <authorList>
            <person name="Riley R."/>
            <person name="Salamov A.A."/>
            <person name="Brown D.W."/>
            <person name="Nagy L.G."/>
            <person name="Floudas D."/>
            <person name="Held B.W."/>
            <person name="Levasseur A."/>
            <person name="Lombard V."/>
            <person name="Morin E."/>
            <person name="Otillar R."/>
            <person name="Lindquist E.A."/>
            <person name="Sun H."/>
            <person name="LaButti K.M."/>
            <person name="Schmutz J."/>
            <person name="Jabbour D."/>
            <person name="Luo H."/>
            <person name="Baker S.E."/>
            <person name="Pisabarro A.G."/>
            <person name="Walton J.D."/>
            <person name="Blanchette R.A."/>
            <person name="Henrissat B."/>
            <person name="Martin F."/>
            <person name="Cullen D."/>
            <person name="Hibbett D.S."/>
            <person name="Grigoriev I.V."/>
        </authorList>
    </citation>
    <scope>NUCLEOTIDE SEQUENCE [LARGE SCALE GENOMIC DNA]</scope>
    <source>
        <strain evidence="21">MUCL 33604</strain>
    </source>
</reference>
<evidence type="ECO:0000256" key="11">
    <source>
        <dbReference type="ARBA" id="ARBA00022838"/>
    </source>
</evidence>
<comment type="subcellular location">
    <subcellularLocation>
        <location evidence="3">Chromosome</location>
        <location evidence="3">Centromere</location>
        <location evidence="3">Kinetochore</location>
    </subcellularLocation>
    <subcellularLocation>
        <location evidence="2">Cytoplasm</location>
        <location evidence="2">Cytoskeleton</location>
        <location evidence="2">Spindle</location>
    </subcellularLocation>
    <subcellularLocation>
        <location evidence="1">Nucleus</location>
    </subcellularLocation>
</comment>
<evidence type="ECO:0000256" key="6">
    <source>
        <dbReference type="ARBA" id="ARBA00022490"/>
    </source>
</evidence>
<keyword evidence="6" id="KW-0963">Cytoplasm</keyword>
<keyword evidence="12" id="KW-0175">Coiled coil</keyword>
<keyword evidence="10" id="KW-0159">Chromosome partition</keyword>
<gene>
    <name evidence="20" type="ORF">JAAARDRAFT_58075</name>
</gene>
<evidence type="ECO:0000256" key="7">
    <source>
        <dbReference type="ARBA" id="ARBA00022618"/>
    </source>
</evidence>